<name>A0A6C0CJR4_9ZZZZ</name>
<evidence type="ECO:0000313" key="1">
    <source>
        <dbReference type="EMBL" id="QHT03914.1"/>
    </source>
</evidence>
<proteinExistence type="predicted"/>
<organism evidence="1">
    <name type="scientific">viral metagenome</name>
    <dbReference type="NCBI Taxonomy" id="1070528"/>
    <lineage>
        <taxon>unclassified sequences</taxon>
        <taxon>metagenomes</taxon>
        <taxon>organismal metagenomes</taxon>
    </lineage>
</organism>
<reference evidence="1" key="1">
    <citation type="journal article" date="2020" name="Nature">
        <title>Giant virus diversity and host interactions through global metagenomics.</title>
        <authorList>
            <person name="Schulz F."/>
            <person name="Roux S."/>
            <person name="Paez-Espino D."/>
            <person name="Jungbluth S."/>
            <person name="Walsh D.A."/>
            <person name="Denef V.J."/>
            <person name="McMahon K.D."/>
            <person name="Konstantinidis K.T."/>
            <person name="Eloe-Fadrosh E.A."/>
            <person name="Kyrpides N.C."/>
            <person name="Woyke T."/>
        </authorList>
    </citation>
    <scope>NUCLEOTIDE SEQUENCE</scope>
    <source>
        <strain evidence="1">GVMAG-M-3300021137-6</strain>
    </source>
</reference>
<dbReference type="SUPFAM" id="SSF57938">
    <property type="entry name" value="DnaJ/Hsp40 cysteine-rich domain"/>
    <property type="match status" value="1"/>
</dbReference>
<dbReference type="EMBL" id="MN739420">
    <property type="protein sequence ID" value="QHT03914.1"/>
    <property type="molecule type" value="Genomic_DNA"/>
</dbReference>
<dbReference type="AlphaFoldDB" id="A0A6C0CJR4"/>
<dbReference type="InterPro" id="IPR036410">
    <property type="entry name" value="HSP_DnaJ_Cys-rich_dom_sf"/>
</dbReference>
<accession>A0A6C0CJR4</accession>
<sequence length="71" mass="8309">MPPAPKKKKCKNCKGEGWVYPMQDEACYHCVYHNFDPVKQKNCDYCKGKGYVMRPQGLLCCHCENGWVYEE</sequence>
<protein>
    <submittedName>
        <fullName evidence="1">Uncharacterized protein</fullName>
    </submittedName>
</protein>